<name>A0AAW1TK02_9CUCU</name>
<evidence type="ECO:0000313" key="2">
    <source>
        <dbReference type="Proteomes" id="UP001431783"/>
    </source>
</evidence>
<sequence>RSTDGQQQNLNEHIQYEDWSARLDTGNIRNTCGNYSIGYFLYLKRCDALILRSSNTYLWLEISRMECSDRLDKKLSDRPQSTVDVRDTKALMRICS</sequence>
<feature type="non-terminal residue" evidence="1">
    <location>
        <position position="96"/>
    </location>
</feature>
<keyword evidence="2" id="KW-1185">Reference proteome</keyword>
<dbReference type="EMBL" id="JARQZJ010000006">
    <property type="protein sequence ID" value="KAK9871452.1"/>
    <property type="molecule type" value="Genomic_DNA"/>
</dbReference>
<dbReference type="AlphaFoldDB" id="A0AAW1TK02"/>
<evidence type="ECO:0000313" key="1">
    <source>
        <dbReference type="EMBL" id="KAK9871452.1"/>
    </source>
</evidence>
<feature type="non-terminal residue" evidence="1">
    <location>
        <position position="1"/>
    </location>
</feature>
<comment type="caution">
    <text evidence="1">The sequence shown here is derived from an EMBL/GenBank/DDBJ whole genome shotgun (WGS) entry which is preliminary data.</text>
</comment>
<reference evidence="1 2" key="1">
    <citation type="submission" date="2023-03" db="EMBL/GenBank/DDBJ databases">
        <title>Genome insight into feeding habits of ladybird beetles.</title>
        <authorList>
            <person name="Li H.-S."/>
            <person name="Huang Y.-H."/>
            <person name="Pang H."/>
        </authorList>
    </citation>
    <scope>NUCLEOTIDE SEQUENCE [LARGE SCALE GENOMIC DNA]</scope>
    <source>
        <strain evidence="1">SYSU_2023b</strain>
        <tissue evidence="1">Whole body</tissue>
    </source>
</reference>
<organism evidence="1 2">
    <name type="scientific">Henosepilachna vigintioctopunctata</name>
    <dbReference type="NCBI Taxonomy" id="420089"/>
    <lineage>
        <taxon>Eukaryota</taxon>
        <taxon>Metazoa</taxon>
        <taxon>Ecdysozoa</taxon>
        <taxon>Arthropoda</taxon>
        <taxon>Hexapoda</taxon>
        <taxon>Insecta</taxon>
        <taxon>Pterygota</taxon>
        <taxon>Neoptera</taxon>
        <taxon>Endopterygota</taxon>
        <taxon>Coleoptera</taxon>
        <taxon>Polyphaga</taxon>
        <taxon>Cucujiformia</taxon>
        <taxon>Coccinelloidea</taxon>
        <taxon>Coccinellidae</taxon>
        <taxon>Epilachninae</taxon>
        <taxon>Epilachnini</taxon>
        <taxon>Henosepilachna</taxon>
    </lineage>
</organism>
<dbReference type="Proteomes" id="UP001431783">
    <property type="component" value="Unassembled WGS sequence"/>
</dbReference>
<protein>
    <submittedName>
        <fullName evidence="1">Uncharacterized protein</fullName>
    </submittedName>
</protein>
<accession>A0AAW1TK02</accession>
<proteinExistence type="predicted"/>
<gene>
    <name evidence="1" type="ORF">WA026_012826</name>
</gene>